<dbReference type="InterPro" id="IPR003474">
    <property type="entry name" value="Glcn_transporter"/>
</dbReference>
<dbReference type="RefSeq" id="WP_171740662.1">
    <property type="nucleotide sequence ID" value="NZ_CP053435.1"/>
</dbReference>
<dbReference type="EMBL" id="CP053435">
    <property type="protein sequence ID" value="QJW90817.1"/>
    <property type="molecule type" value="Genomic_DNA"/>
</dbReference>
<dbReference type="AlphaFoldDB" id="A0A6M5Y981"/>
<gene>
    <name evidence="2" type="ORF">HNV11_16255</name>
</gene>
<dbReference type="Pfam" id="PF02447">
    <property type="entry name" value="GntP_permease"/>
    <property type="match status" value="1"/>
</dbReference>
<feature type="transmembrane region" description="Helical" evidence="1">
    <location>
        <begin position="361"/>
        <end position="380"/>
    </location>
</feature>
<feature type="transmembrane region" description="Helical" evidence="1">
    <location>
        <begin position="422"/>
        <end position="446"/>
    </location>
</feature>
<keyword evidence="3" id="KW-1185">Reference proteome</keyword>
<dbReference type="PANTHER" id="PTHR30354:SF11">
    <property type="entry name" value="PERMEASE"/>
    <property type="match status" value="1"/>
</dbReference>
<feature type="transmembrane region" description="Helical" evidence="1">
    <location>
        <begin position="138"/>
        <end position="155"/>
    </location>
</feature>
<keyword evidence="1" id="KW-1133">Transmembrane helix</keyword>
<protein>
    <submittedName>
        <fullName evidence="2">GntP family permease</fullName>
    </submittedName>
</protein>
<feature type="transmembrane region" description="Helical" evidence="1">
    <location>
        <begin position="175"/>
        <end position="194"/>
    </location>
</feature>
<keyword evidence="1" id="KW-0472">Membrane</keyword>
<dbReference type="Proteomes" id="UP000502756">
    <property type="component" value="Chromosome"/>
</dbReference>
<feature type="transmembrane region" description="Helical" evidence="1">
    <location>
        <begin position="100"/>
        <end position="126"/>
    </location>
</feature>
<organism evidence="2 3">
    <name type="scientific">Spirosoma taeanense</name>
    <dbReference type="NCBI Taxonomy" id="2735870"/>
    <lineage>
        <taxon>Bacteria</taxon>
        <taxon>Pseudomonadati</taxon>
        <taxon>Bacteroidota</taxon>
        <taxon>Cytophagia</taxon>
        <taxon>Cytophagales</taxon>
        <taxon>Cytophagaceae</taxon>
        <taxon>Spirosoma</taxon>
    </lineage>
</organism>
<proteinExistence type="predicted"/>
<accession>A0A6M5Y981</accession>
<reference evidence="2 3" key="1">
    <citation type="submission" date="2020-05" db="EMBL/GenBank/DDBJ databases">
        <title>Genome sequencing of Spirosoma sp. TS118.</title>
        <authorList>
            <person name="Lee J.-H."/>
            <person name="Jeong S."/>
            <person name="Zhao L."/>
            <person name="Jung J.-H."/>
            <person name="Kim M.-K."/>
            <person name="Lim S."/>
        </authorList>
    </citation>
    <scope>NUCLEOTIDE SEQUENCE [LARGE SCALE GENOMIC DNA]</scope>
    <source>
        <strain evidence="2 3">TS118</strain>
    </source>
</reference>
<feature type="transmembrane region" description="Helical" evidence="1">
    <location>
        <begin position="296"/>
        <end position="317"/>
    </location>
</feature>
<feature type="transmembrane region" description="Helical" evidence="1">
    <location>
        <begin position="30"/>
        <end position="50"/>
    </location>
</feature>
<feature type="transmembrane region" description="Helical" evidence="1">
    <location>
        <begin position="386"/>
        <end position="410"/>
    </location>
</feature>
<evidence type="ECO:0000256" key="1">
    <source>
        <dbReference type="SAM" id="Phobius"/>
    </source>
</evidence>
<dbReference type="PANTHER" id="PTHR30354">
    <property type="entry name" value="GNT FAMILY GLUCONATE TRANSPORTER"/>
    <property type="match status" value="1"/>
</dbReference>
<dbReference type="KEGG" id="stae:HNV11_16255"/>
<dbReference type="GO" id="GO:0005886">
    <property type="term" value="C:plasma membrane"/>
    <property type="evidence" value="ECO:0007669"/>
    <property type="project" value="TreeGrafter"/>
</dbReference>
<evidence type="ECO:0000313" key="3">
    <source>
        <dbReference type="Proteomes" id="UP000502756"/>
    </source>
</evidence>
<name>A0A6M5Y981_9BACT</name>
<evidence type="ECO:0000313" key="2">
    <source>
        <dbReference type="EMBL" id="QJW90817.1"/>
    </source>
</evidence>
<sequence length="447" mass="46570">MNPFLLLLLGIVAIIWLSSRVRLHTFVVLFGLTIAVGLLAGISSTDVLAHLRTGFGHTLEKIGLLVILGTILGALLDHSRATLSLANAILYRVGERRAPLAVIIMAFLVGLPIFCDSGFIVLSGLVLTLAQRLQRSPLQLVLCLAGGLYAVHCLVPPHPGITAAVGITGVDTGRMILLGSVLALPPTVVSYVWANFAGKRYGTQMTAPIDLPAVADSDGQPLPSAGGALAAILVPIGLISLKSIVSLTPAVYPGPVKSFVDFVGDPIVALGVGIGIALTLFQRLTKSVFNELIEEAIVKAGPVLAIVGAGGAFGEIIKNIGVETELAALTQSAEQGLLGLGLLIPFALTVVLKTAQGSSTVAVMSVASMLTPLLPALGFGSDWDRLLALAAMGAGSMTVSHANDAYFWVVARFGRVDTPTMLRTYSVMTILMGLSTFACLCLVRWLL</sequence>
<feature type="transmembrane region" description="Helical" evidence="1">
    <location>
        <begin position="267"/>
        <end position="284"/>
    </location>
</feature>
<keyword evidence="1" id="KW-0812">Transmembrane</keyword>
<feature type="transmembrane region" description="Helical" evidence="1">
    <location>
        <begin position="227"/>
        <end position="247"/>
    </location>
</feature>
<dbReference type="GO" id="GO:0015128">
    <property type="term" value="F:gluconate transmembrane transporter activity"/>
    <property type="evidence" value="ECO:0007669"/>
    <property type="project" value="InterPro"/>
</dbReference>
<feature type="transmembrane region" description="Helical" evidence="1">
    <location>
        <begin position="337"/>
        <end position="354"/>
    </location>
</feature>